<sequence>MSFDIIVLKPANRDAESLNDVREVSALGDAESVRRIFDATFPGAATGVFVNAEEYSLEVTLANDPVGSAHLALRSGLTWSTSSRDQFIECLGELCRHLQCVAFTVSDNTRLAP</sequence>
<comment type="caution">
    <text evidence="1">The sequence shown here is derived from an EMBL/GenBank/DDBJ whole genome shotgun (WGS) entry which is preliminary data.</text>
</comment>
<protein>
    <submittedName>
        <fullName evidence="1">Uncharacterized protein</fullName>
    </submittedName>
</protein>
<accession>A0ABU9QRH7</accession>
<evidence type="ECO:0000313" key="2">
    <source>
        <dbReference type="Proteomes" id="UP001494588"/>
    </source>
</evidence>
<dbReference type="EMBL" id="JAZHGC010000069">
    <property type="protein sequence ID" value="MEM5292056.1"/>
    <property type="molecule type" value="Genomic_DNA"/>
</dbReference>
<gene>
    <name evidence="1" type="ORF">V4C55_40840</name>
</gene>
<proteinExistence type="predicted"/>
<dbReference type="RefSeq" id="WP_201661908.1">
    <property type="nucleotide sequence ID" value="NZ_CAJHCS010000055.1"/>
</dbReference>
<dbReference type="Proteomes" id="UP001494588">
    <property type="component" value="Unassembled WGS sequence"/>
</dbReference>
<evidence type="ECO:0000313" key="1">
    <source>
        <dbReference type="EMBL" id="MEM5292056.1"/>
    </source>
</evidence>
<organism evidence="1 2">
    <name type="scientific">Paraburkholderia sabiae</name>
    <dbReference type="NCBI Taxonomy" id="273251"/>
    <lineage>
        <taxon>Bacteria</taxon>
        <taxon>Pseudomonadati</taxon>
        <taxon>Pseudomonadota</taxon>
        <taxon>Betaproteobacteria</taxon>
        <taxon>Burkholderiales</taxon>
        <taxon>Burkholderiaceae</taxon>
        <taxon>Paraburkholderia</taxon>
    </lineage>
</organism>
<name>A0ABU9QRH7_9BURK</name>
<keyword evidence="2" id="KW-1185">Reference proteome</keyword>
<reference evidence="1 2" key="1">
    <citation type="submission" date="2024-01" db="EMBL/GenBank/DDBJ databases">
        <title>The diversity of rhizobia nodulating Mimosa spp. in eleven states of Brazil covering several biomes is determined by host plant, location, and edaphic factors.</title>
        <authorList>
            <person name="Rouws L."/>
            <person name="Barauna A."/>
            <person name="Beukes C."/>
            <person name="De Faria S.M."/>
            <person name="Gross E."/>
            <person name="Dos Reis Junior F.B."/>
            <person name="Simon M."/>
            <person name="Maluk M."/>
            <person name="Odee D.W."/>
            <person name="Kenicer G."/>
            <person name="Young J.P.W."/>
            <person name="Reis V.M."/>
            <person name="Zilli J."/>
            <person name="James E.K."/>
        </authorList>
    </citation>
    <scope>NUCLEOTIDE SEQUENCE [LARGE SCALE GENOMIC DNA]</scope>
    <source>
        <strain evidence="1 2">JPY77</strain>
    </source>
</reference>